<reference evidence="3 4" key="1">
    <citation type="submission" date="2018-01" db="EMBL/GenBank/DDBJ databases">
        <authorList>
            <person name="Fu G.-Y."/>
        </authorList>
    </citation>
    <scope>NUCLEOTIDE SEQUENCE [LARGE SCALE GENOMIC DNA]</scope>
    <source>
        <strain evidence="3 4">SY39</strain>
    </source>
</reference>
<keyword evidence="4" id="KW-1185">Reference proteome</keyword>
<dbReference type="InterPro" id="IPR009936">
    <property type="entry name" value="DUF1468"/>
</dbReference>
<dbReference type="RefSeq" id="WP_102245769.1">
    <property type="nucleotide sequence ID" value="NZ_CP025682.1"/>
</dbReference>
<accession>A0A2I6S380</accession>
<evidence type="ECO:0000313" key="4">
    <source>
        <dbReference type="Proteomes" id="UP000242205"/>
    </source>
</evidence>
<evidence type="ECO:0000313" key="3">
    <source>
        <dbReference type="EMBL" id="AUN93695.1"/>
    </source>
</evidence>
<keyword evidence="1" id="KW-0472">Membrane</keyword>
<sequence>MHSLRLAASAAVTLILLGLVALLWSPAFALPAAGRVNGIGPGALPQFSVVAIAALSVLIFVRDFVSMRRSGQISGASEFGEGADPRRVVGISLVTLLALSAYVALWAAIGFPVASILFLAVMSMVLLPRELRSTRAYVAIAVCSVAFGTGVWALFVYVLQVPLR</sequence>
<proteinExistence type="predicted"/>
<keyword evidence="1" id="KW-0812">Transmembrane</keyword>
<dbReference type="Proteomes" id="UP000242205">
    <property type="component" value="Chromosome"/>
</dbReference>
<dbReference type="Pfam" id="PF07331">
    <property type="entry name" value="TctB"/>
    <property type="match status" value="1"/>
</dbReference>
<dbReference type="KEGG" id="atw:C0099_01345"/>
<feature type="transmembrane region" description="Helical" evidence="1">
    <location>
        <begin position="136"/>
        <end position="159"/>
    </location>
</feature>
<dbReference type="AlphaFoldDB" id="A0A2I6S380"/>
<evidence type="ECO:0000259" key="2">
    <source>
        <dbReference type="Pfam" id="PF07331"/>
    </source>
</evidence>
<name>A0A2I6S380_9RHOO</name>
<feature type="transmembrane region" description="Helical" evidence="1">
    <location>
        <begin position="45"/>
        <end position="65"/>
    </location>
</feature>
<gene>
    <name evidence="3" type="ORF">C0099_01345</name>
</gene>
<dbReference type="EMBL" id="CP025682">
    <property type="protein sequence ID" value="AUN93695.1"/>
    <property type="molecule type" value="Genomic_DNA"/>
</dbReference>
<feature type="transmembrane region" description="Helical" evidence="1">
    <location>
        <begin position="109"/>
        <end position="127"/>
    </location>
</feature>
<organism evidence="3 4">
    <name type="scientific">Pseudazoarcus pumilus</name>
    <dbReference type="NCBI Taxonomy" id="2067960"/>
    <lineage>
        <taxon>Bacteria</taxon>
        <taxon>Pseudomonadati</taxon>
        <taxon>Pseudomonadota</taxon>
        <taxon>Betaproteobacteria</taxon>
        <taxon>Rhodocyclales</taxon>
        <taxon>Zoogloeaceae</taxon>
        <taxon>Pseudazoarcus</taxon>
    </lineage>
</organism>
<protein>
    <recommendedName>
        <fullName evidence="2">DUF1468 domain-containing protein</fullName>
    </recommendedName>
</protein>
<evidence type="ECO:0000256" key="1">
    <source>
        <dbReference type="SAM" id="Phobius"/>
    </source>
</evidence>
<feature type="domain" description="DUF1468" evidence="2">
    <location>
        <begin position="11"/>
        <end position="163"/>
    </location>
</feature>
<keyword evidence="1" id="KW-1133">Transmembrane helix</keyword>